<protein>
    <submittedName>
        <fullName evidence="7">Rec8 like protein-domain-containing protein</fullName>
    </submittedName>
</protein>
<comment type="subcellular location">
    <subcellularLocation>
        <location evidence="1">Nucleus</location>
    </subcellularLocation>
</comment>
<feature type="region of interest" description="Disordered" evidence="4">
    <location>
        <begin position="311"/>
        <end position="405"/>
    </location>
</feature>
<dbReference type="Gene3D" id="1.10.10.580">
    <property type="entry name" value="Structural maintenance of chromosome 1. Chain E"/>
    <property type="match status" value="1"/>
</dbReference>
<dbReference type="GO" id="GO:0007062">
    <property type="term" value="P:sister chromatid cohesion"/>
    <property type="evidence" value="ECO:0007669"/>
    <property type="project" value="InterPro"/>
</dbReference>
<feature type="domain" description="Rad21/Rec8-like protein C-terminal eukaryotic" evidence="5">
    <location>
        <begin position="662"/>
        <end position="702"/>
    </location>
</feature>
<evidence type="ECO:0000256" key="2">
    <source>
        <dbReference type="ARBA" id="ARBA00009870"/>
    </source>
</evidence>
<organism evidence="7 8">
    <name type="scientific">Tribonema minus</name>
    <dbReference type="NCBI Taxonomy" id="303371"/>
    <lineage>
        <taxon>Eukaryota</taxon>
        <taxon>Sar</taxon>
        <taxon>Stramenopiles</taxon>
        <taxon>Ochrophyta</taxon>
        <taxon>PX clade</taxon>
        <taxon>Xanthophyceae</taxon>
        <taxon>Tribonematales</taxon>
        <taxon>Tribonemataceae</taxon>
        <taxon>Tribonema</taxon>
    </lineage>
</organism>
<evidence type="ECO:0000259" key="6">
    <source>
        <dbReference type="Pfam" id="PF04825"/>
    </source>
</evidence>
<name>A0A835YLD5_9STRA</name>
<dbReference type="InterPro" id="IPR036390">
    <property type="entry name" value="WH_DNA-bd_sf"/>
</dbReference>
<feature type="region of interest" description="Disordered" evidence="4">
    <location>
        <begin position="478"/>
        <end position="568"/>
    </location>
</feature>
<dbReference type="PANTHER" id="PTHR12585">
    <property type="entry name" value="SCC1 / RAD21 FAMILY MEMBER"/>
    <property type="match status" value="1"/>
</dbReference>
<evidence type="ECO:0000313" key="8">
    <source>
        <dbReference type="Proteomes" id="UP000664859"/>
    </source>
</evidence>
<dbReference type="GO" id="GO:0005634">
    <property type="term" value="C:nucleus"/>
    <property type="evidence" value="ECO:0007669"/>
    <property type="project" value="UniProtKB-SubCell"/>
</dbReference>
<feature type="compositionally biased region" description="Acidic residues" evidence="4">
    <location>
        <begin position="338"/>
        <end position="349"/>
    </location>
</feature>
<dbReference type="EMBL" id="JAFCMP010000536">
    <property type="protein sequence ID" value="KAG5176608.1"/>
    <property type="molecule type" value="Genomic_DNA"/>
</dbReference>
<proteinExistence type="inferred from homology"/>
<feature type="compositionally biased region" description="Low complexity" evidence="4">
    <location>
        <begin position="597"/>
        <end position="610"/>
    </location>
</feature>
<feature type="domain" description="Rad21/Rec8-like protein N-terminal" evidence="6">
    <location>
        <begin position="1"/>
        <end position="100"/>
    </location>
</feature>
<dbReference type="InterPro" id="IPR023093">
    <property type="entry name" value="ScpA-like_C"/>
</dbReference>
<feature type="compositionally biased region" description="Acidic residues" evidence="4">
    <location>
        <begin position="363"/>
        <end position="374"/>
    </location>
</feature>
<dbReference type="OrthoDB" id="10071381at2759"/>
<dbReference type="SUPFAM" id="SSF46785">
    <property type="entry name" value="Winged helix' DNA-binding domain"/>
    <property type="match status" value="1"/>
</dbReference>
<reference evidence="7" key="1">
    <citation type="submission" date="2021-02" db="EMBL/GenBank/DDBJ databases">
        <title>First Annotated Genome of the Yellow-green Alga Tribonema minus.</title>
        <authorList>
            <person name="Mahan K.M."/>
        </authorList>
    </citation>
    <scope>NUCLEOTIDE SEQUENCE</scope>
    <source>
        <strain evidence="7">UTEX B ZZ1240</strain>
    </source>
</reference>
<dbReference type="Pfam" id="PF04824">
    <property type="entry name" value="Rad21_Rec8"/>
    <property type="match status" value="1"/>
</dbReference>
<keyword evidence="3" id="KW-0539">Nucleus</keyword>
<gene>
    <name evidence="7" type="ORF">JKP88DRAFT_347172</name>
</gene>
<evidence type="ECO:0000256" key="4">
    <source>
        <dbReference type="SAM" id="MobiDB-lite"/>
    </source>
</evidence>
<dbReference type="InterPro" id="IPR006910">
    <property type="entry name" value="Rad21_Rec8_N"/>
</dbReference>
<dbReference type="Proteomes" id="UP000664859">
    <property type="component" value="Unassembled WGS sequence"/>
</dbReference>
<evidence type="ECO:0000259" key="5">
    <source>
        <dbReference type="Pfam" id="PF04824"/>
    </source>
</evidence>
<dbReference type="GO" id="GO:0003682">
    <property type="term" value="F:chromatin binding"/>
    <property type="evidence" value="ECO:0007669"/>
    <property type="project" value="TreeGrafter"/>
</dbReference>
<dbReference type="PANTHER" id="PTHR12585:SF69">
    <property type="entry name" value="FI11703P"/>
    <property type="match status" value="1"/>
</dbReference>
<comment type="caution">
    <text evidence="7">The sequence shown here is derived from an EMBL/GenBank/DDBJ whole genome shotgun (WGS) entry which is preliminary data.</text>
</comment>
<dbReference type="AlphaFoldDB" id="A0A835YLD5"/>
<evidence type="ECO:0000256" key="3">
    <source>
        <dbReference type="ARBA" id="ARBA00023242"/>
    </source>
</evidence>
<dbReference type="InterPro" id="IPR006909">
    <property type="entry name" value="Rad21/Rec8_C_eu"/>
</dbReference>
<keyword evidence="8" id="KW-1185">Reference proteome</keyword>
<sequence>MFYSSTILSKKGPLGKIWLAAHYDKKLTKNQIYAMDITESVDSIVHPNVPLALRVSGHLLLGVVRIYSRKVQYLLSDCSEAQVKMKMAFRPGVVDLPTGASEAPAAAINMPGWGEFDLTLSGGDDYGGFFGGGRMSMPLADTWMAAAAMTVARPQVTVAQPQDITLSDPESLALLGSARRSSGGFGDGWMDVSGGPGSAAGSARKGDSRVSDIEQLRDGSVDGSALRRAQRPSIDLGGRPSTAGFGDLDTERYDDLGEGMPTLPAEFLEEEGGAAAADLGDGYGGYDYEPEPLAQDESAVLGGAPVRMSFAGESDMEVSRREGEELEGGDLGPGELPADFDEMPQEPEAEGMSKVERARAEAEAEAEADMEEGAEAGKKRGAPPGKQKRGAKKRRAIQLDQRAAMDRKEFRAMGLAAEQTLRERRYPLAPPPQRAAPAFVAEQLSEPLMAGLAPELMELLSWTMQPGPVPLRLLRIKEREAPPPTPPREGAPDETMEDIEVTRREAEGLRSAGRPSIGVSRLDVSGAGEGVLPGEEQHDFDFGGGGGEEFLQEEGMDMGGPEYDPPMEEQPLAEEEGALGAVDDLDYLREGEEERAAQAARKAKAAAAAEGEGGEGAEGEGGAGASTRPTAIMLRLLRKHVDGGGGAAAYGDIARGAKRGANRRRNIAAGFFQLLQLKTWDFVELTQGEPFGDITITAGPRFEEEVPQ</sequence>
<dbReference type="GO" id="GO:0008278">
    <property type="term" value="C:cohesin complex"/>
    <property type="evidence" value="ECO:0007669"/>
    <property type="project" value="InterPro"/>
</dbReference>
<feature type="region of interest" description="Disordered" evidence="4">
    <location>
        <begin position="191"/>
        <end position="247"/>
    </location>
</feature>
<dbReference type="GO" id="GO:1990414">
    <property type="term" value="P:replication-born double-strand break repair via sister chromatid exchange"/>
    <property type="evidence" value="ECO:0007669"/>
    <property type="project" value="TreeGrafter"/>
</dbReference>
<feature type="compositionally biased region" description="Basic and acidic residues" evidence="4">
    <location>
        <begin position="351"/>
        <end position="362"/>
    </location>
</feature>
<accession>A0A835YLD5</accession>
<evidence type="ECO:0000256" key="1">
    <source>
        <dbReference type="ARBA" id="ARBA00004123"/>
    </source>
</evidence>
<dbReference type="InterPro" id="IPR039781">
    <property type="entry name" value="Rad21/Rec8-like"/>
</dbReference>
<dbReference type="Pfam" id="PF04825">
    <property type="entry name" value="Rad21_Rec8_N"/>
    <property type="match status" value="1"/>
</dbReference>
<feature type="compositionally biased region" description="Basic and acidic residues" evidence="4">
    <location>
        <begin position="204"/>
        <end position="220"/>
    </location>
</feature>
<feature type="compositionally biased region" description="Basic residues" evidence="4">
    <location>
        <begin position="386"/>
        <end position="396"/>
    </location>
</feature>
<feature type="region of interest" description="Disordered" evidence="4">
    <location>
        <begin position="593"/>
        <end position="626"/>
    </location>
</feature>
<evidence type="ECO:0000313" key="7">
    <source>
        <dbReference type="EMBL" id="KAG5176608.1"/>
    </source>
</evidence>
<comment type="similarity">
    <text evidence="2">Belongs to the rad21 family.</text>
</comment>